<evidence type="ECO:0000313" key="8">
    <source>
        <dbReference type="Proteomes" id="UP000028185"/>
    </source>
</evidence>
<dbReference type="RefSeq" id="WP_024381666.1">
    <property type="nucleotide sequence ID" value="NZ_ALLE01000012.1"/>
</dbReference>
<gene>
    <name evidence="7" type="ORF">ID09_08765</name>
</gene>
<dbReference type="InterPro" id="IPR047817">
    <property type="entry name" value="ABC2_TM_bact-type"/>
</dbReference>
<sequence length="243" mass="27230">MKALVQVEAVKLSRSLGVFLLSIGMPVIFFLIFSSTVQFDDATMQKAFIQSYMLTMTGFSMSGFALFTFPMMLAEDRNNSWLTFIQHSPLPIWQYYLSKLVRVLLCFVSSIAIVFAVGGLVKGVEMTAQEWVISALLLLVTSIVFLAIGLLLVQIQSEQAMSVVANLLYFVLAIMGGSWMPVSLFPDWVQRICKLLPSYHVNQLVTTYAQKGDFLWKSLLIVLGYAIIFLGIALVLNRKSEQQ</sequence>
<keyword evidence="2 5" id="KW-0812">Transmembrane</keyword>
<evidence type="ECO:0000256" key="4">
    <source>
        <dbReference type="ARBA" id="ARBA00023136"/>
    </source>
</evidence>
<keyword evidence="4 5" id="KW-0472">Membrane</keyword>
<evidence type="ECO:0000259" key="6">
    <source>
        <dbReference type="PROSITE" id="PS51012"/>
    </source>
</evidence>
<organism evidence="7 8">
    <name type="scientific">Streptococcus suis 6407</name>
    <dbReference type="NCBI Taxonomy" id="1214179"/>
    <lineage>
        <taxon>Bacteria</taxon>
        <taxon>Bacillati</taxon>
        <taxon>Bacillota</taxon>
        <taxon>Bacilli</taxon>
        <taxon>Lactobacillales</taxon>
        <taxon>Streptococcaceae</taxon>
        <taxon>Streptococcus</taxon>
    </lineage>
</organism>
<dbReference type="GO" id="GO:0043190">
    <property type="term" value="C:ATP-binding cassette (ABC) transporter complex"/>
    <property type="evidence" value="ECO:0007669"/>
    <property type="project" value="InterPro"/>
</dbReference>
<dbReference type="Pfam" id="PF12698">
    <property type="entry name" value="ABC2_membrane_3"/>
    <property type="match status" value="1"/>
</dbReference>
<feature type="transmembrane region" description="Helical" evidence="5">
    <location>
        <begin position="95"/>
        <end position="119"/>
    </location>
</feature>
<feature type="transmembrane region" description="Helical" evidence="5">
    <location>
        <begin position="214"/>
        <end position="236"/>
    </location>
</feature>
<evidence type="ECO:0000256" key="1">
    <source>
        <dbReference type="ARBA" id="ARBA00004141"/>
    </source>
</evidence>
<reference evidence="7 8" key="1">
    <citation type="journal article" date="2014" name="Genome Announc.">
        <title>Whole-Genome Sequence of Streptococcus suis Serotype 4 Reference Strain 6407.</title>
        <authorList>
            <person name="Wang K."/>
            <person name="Chen J."/>
            <person name="Yao H."/>
            <person name="Lu C."/>
        </authorList>
    </citation>
    <scope>NUCLEOTIDE SEQUENCE [LARGE SCALE GENOMIC DNA]</scope>
    <source>
        <strain evidence="7">6407</strain>
    </source>
</reference>
<dbReference type="InterPro" id="IPR000412">
    <property type="entry name" value="ABC_2_transport"/>
</dbReference>
<dbReference type="PROSITE" id="PS51012">
    <property type="entry name" value="ABC_TM2"/>
    <property type="match status" value="1"/>
</dbReference>
<dbReference type="Proteomes" id="UP000028185">
    <property type="component" value="Chromosome"/>
</dbReference>
<accession>A0A075SL27</accession>
<feature type="domain" description="ABC transmembrane type-2" evidence="6">
    <location>
        <begin position="17"/>
        <end position="240"/>
    </location>
</feature>
<dbReference type="PATRIC" id="fig|1214179.4.peg.1732"/>
<feature type="transmembrane region" description="Helical" evidence="5">
    <location>
        <begin position="12"/>
        <end position="33"/>
    </location>
</feature>
<evidence type="ECO:0000256" key="5">
    <source>
        <dbReference type="SAM" id="Phobius"/>
    </source>
</evidence>
<evidence type="ECO:0000256" key="3">
    <source>
        <dbReference type="ARBA" id="ARBA00022989"/>
    </source>
</evidence>
<dbReference type="HOGENOM" id="CLU_039483_5_2_9"/>
<protein>
    <submittedName>
        <fullName evidence="7">ABC transporter</fullName>
    </submittedName>
</protein>
<dbReference type="PANTHER" id="PTHR43077">
    <property type="entry name" value="TRANSPORT PERMEASE YVFS-RELATED"/>
    <property type="match status" value="1"/>
</dbReference>
<feature type="transmembrane region" description="Helical" evidence="5">
    <location>
        <begin position="160"/>
        <end position="180"/>
    </location>
</feature>
<feature type="transmembrane region" description="Helical" evidence="5">
    <location>
        <begin position="131"/>
        <end position="153"/>
    </location>
</feature>
<name>A0A075SL27_STRSU</name>
<keyword evidence="3 5" id="KW-1133">Transmembrane helix</keyword>
<dbReference type="InterPro" id="IPR051328">
    <property type="entry name" value="T7SS_ABC-Transporter"/>
</dbReference>
<dbReference type="PANTHER" id="PTHR43077:SF11">
    <property type="entry name" value="TRANSPORT PERMEASE YVFS-RELATED"/>
    <property type="match status" value="1"/>
</dbReference>
<comment type="subcellular location">
    <subcellularLocation>
        <location evidence="1">Membrane</location>
        <topology evidence="1">Multi-pass membrane protein</topology>
    </subcellularLocation>
</comment>
<dbReference type="PIRSF" id="PIRSF006648">
    <property type="entry name" value="DrrB"/>
    <property type="match status" value="1"/>
</dbReference>
<evidence type="ECO:0000313" key="7">
    <source>
        <dbReference type="EMBL" id="AIG44106.1"/>
    </source>
</evidence>
<dbReference type="InterPro" id="IPR013525">
    <property type="entry name" value="ABC2_TM"/>
</dbReference>
<proteinExistence type="predicted"/>
<dbReference type="GO" id="GO:0140359">
    <property type="term" value="F:ABC-type transporter activity"/>
    <property type="evidence" value="ECO:0007669"/>
    <property type="project" value="InterPro"/>
</dbReference>
<dbReference type="AlphaFoldDB" id="A0A075SL27"/>
<evidence type="ECO:0000256" key="2">
    <source>
        <dbReference type="ARBA" id="ARBA00022692"/>
    </source>
</evidence>
<feature type="transmembrane region" description="Helical" evidence="5">
    <location>
        <begin position="53"/>
        <end position="74"/>
    </location>
</feature>
<dbReference type="EMBL" id="CP008921">
    <property type="protein sequence ID" value="AIG44106.1"/>
    <property type="molecule type" value="Genomic_DNA"/>
</dbReference>